<keyword evidence="4" id="KW-1185">Reference proteome</keyword>
<evidence type="ECO:0000313" key="4">
    <source>
        <dbReference type="Proteomes" id="UP000241890"/>
    </source>
</evidence>
<evidence type="ECO:0000313" key="3">
    <source>
        <dbReference type="EMBL" id="GBG28791.1"/>
    </source>
</evidence>
<feature type="region of interest" description="Disordered" evidence="2">
    <location>
        <begin position="1"/>
        <end position="77"/>
    </location>
</feature>
<dbReference type="EMBL" id="BEYU01000049">
    <property type="protein sequence ID" value="GBG28791.1"/>
    <property type="molecule type" value="Genomic_DNA"/>
</dbReference>
<dbReference type="AlphaFoldDB" id="A0A2R5GKI2"/>
<protein>
    <submittedName>
        <fullName evidence="3">Uncharacterized protein</fullName>
    </submittedName>
</protein>
<feature type="region of interest" description="Disordered" evidence="2">
    <location>
        <begin position="461"/>
        <end position="551"/>
    </location>
</feature>
<gene>
    <name evidence="3" type="ORF">FCC1311_050122</name>
</gene>
<dbReference type="Proteomes" id="UP000241890">
    <property type="component" value="Unassembled WGS sequence"/>
</dbReference>
<feature type="compositionally biased region" description="Polar residues" evidence="2">
    <location>
        <begin position="521"/>
        <end position="535"/>
    </location>
</feature>
<dbReference type="InParanoid" id="A0A2R5GKI2"/>
<evidence type="ECO:0000256" key="1">
    <source>
        <dbReference type="SAM" id="Coils"/>
    </source>
</evidence>
<comment type="caution">
    <text evidence="3">The sequence shown here is derived from an EMBL/GenBank/DDBJ whole genome shotgun (WGS) entry which is preliminary data.</text>
</comment>
<reference evidence="3 4" key="1">
    <citation type="submission" date="2017-12" db="EMBL/GenBank/DDBJ databases">
        <title>Sequencing, de novo assembly and annotation of complete genome of a new Thraustochytrid species, strain FCC1311.</title>
        <authorList>
            <person name="Sedici K."/>
            <person name="Godart F."/>
            <person name="Aiese Cigliano R."/>
            <person name="Sanseverino W."/>
            <person name="Barakat M."/>
            <person name="Ortet P."/>
            <person name="Marechal E."/>
            <person name="Cagnac O."/>
            <person name="Amato A."/>
        </authorList>
    </citation>
    <scope>NUCLEOTIDE SEQUENCE [LARGE SCALE GENOMIC DNA]</scope>
</reference>
<feature type="coiled-coil region" evidence="1">
    <location>
        <begin position="236"/>
        <end position="290"/>
    </location>
</feature>
<accession>A0A2R5GKI2</accession>
<organism evidence="3 4">
    <name type="scientific">Hondaea fermentalgiana</name>
    <dbReference type="NCBI Taxonomy" id="2315210"/>
    <lineage>
        <taxon>Eukaryota</taxon>
        <taxon>Sar</taxon>
        <taxon>Stramenopiles</taxon>
        <taxon>Bigyra</taxon>
        <taxon>Labyrinthulomycetes</taxon>
        <taxon>Thraustochytrida</taxon>
        <taxon>Thraustochytriidae</taxon>
        <taxon>Hondaea</taxon>
    </lineage>
</organism>
<name>A0A2R5GKI2_9STRA</name>
<proteinExistence type="predicted"/>
<evidence type="ECO:0000256" key="2">
    <source>
        <dbReference type="SAM" id="MobiDB-lite"/>
    </source>
</evidence>
<sequence length="551" mass="59811">MAEREVASSNPPELGDAQDTSHSGHEVGQGVSGNDVNPPPPPPLPHAEVTAAYHGDVAPSTGPQGLEGDGDTNFGNDSLASVGKLVAGNAEKMLEGKEADDEANALAVPPLLRNTRPGTTRSNGERLMVNGEPFSKRRCLCERVDLISINGETPWCRLAEELMGEERHECFDWMVTLPSRGSPGEIRHGINIRNRWLEHLGLTEAMIEGVKDQRIRWTHFPEKCWIAAVNARRELLESSEKRVAMLKAQAAAAQAKAESFAGADASNSQKVAAIAEAKRLCAEADRIQEEVEKPKRTLRRLTWYVDRDEDDSPEDFIMYRRRRDRGELVPKALAMPNVKWTKLKAALQKSVPPASEVLDNLLTRTRSAIEHSGVEANEGDVDAKDSLPPAAVVKRLFGVSADDLEALAQFPGAEERALLLEKDRIDLLEKENEVLRRALTTSRVTFEAILETQTARALTAESRLRIESGRTDGGVSTATSRPDLGGAEQLADPHTASARSDDAELGKSDANADVNVPEGENNGSGQVLSGPSSEENFGPTAKRPRHASGQP</sequence>
<feature type="compositionally biased region" description="Basic residues" evidence="2">
    <location>
        <begin position="542"/>
        <end position="551"/>
    </location>
</feature>
<keyword evidence="1" id="KW-0175">Coiled coil</keyword>